<evidence type="ECO:0000313" key="23">
    <source>
        <dbReference type="Proteomes" id="UP000190105"/>
    </source>
</evidence>
<evidence type="ECO:0000256" key="6">
    <source>
        <dbReference type="ARBA" id="ARBA00005412"/>
    </source>
</evidence>
<evidence type="ECO:0000256" key="14">
    <source>
        <dbReference type="ARBA" id="ARBA00023027"/>
    </source>
</evidence>
<organism evidence="22 23">
    <name type="scientific">Caloramator quimbayensis</name>
    <dbReference type="NCBI Taxonomy" id="1147123"/>
    <lineage>
        <taxon>Bacteria</taxon>
        <taxon>Bacillati</taxon>
        <taxon>Bacillota</taxon>
        <taxon>Clostridia</taxon>
        <taxon>Eubacteriales</taxon>
        <taxon>Clostridiaceae</taxon>
        <taxon>Caloramator</taxon>
    </lineage>
</organism>
<evidence type="ECO:0000256" key="15">
    <source>
        <dbReference type="ARBA" id="ARBA00023141"/>
    </source>
</evidence>
<comment type="cofactor">
    <cofactor evidence="18">
        <name>Co(2+)</name>
        <dbReference type="ChEBI" id="CHEBI:48828"/>
    </cofactor>
    <cofactor evidence="18">
        <name>Zn(2+)</name>
        <dbReference type="ChEBI" id="CHEBI:29105"/>
    </cofactor>
    <text evidence="18">Binds 1 divalent metal cation per subunit. Can use either Co(2+) or Zn(2+).</text>
</comment>
<protein>
    <recommendedName>
        <fullName evidence="8 18">3-dehydroquinate synthase</fullName>
        <shortName evidence="18">DHQS</shortName>
        <ecNumber evidence="7 18">4.2.3.4</ecNumber>
    </recommendedName>
</protein>
<dbReference type="GO" id="GO:0000166">
    <property type="term" value="F:nucleotide binding"/>
    <property type="evidence" value="ECO:0007669"/>
    <property type="project" value="UniProtKB-KW"/>
</dbReference>
<feature type="binding site" evidence="18">
    <location>
        <begin position="164"/>
        <end position="167"/>
    </location>
    <ligand>
        <name>NAD(+)</name>
        <dbReference type="ChEBI" id="CHEBI:57540"/>
    </ligand>
</feature>
<feature type="binding site" evidence="18">
    <location>
        <begin position="100"/>
        <end position="104"/>
    </location>
    <ligand>
        <name>NAD(+)</name>
        <dbReference type="ChEBI" id="CHEBI:57540"/>
    </ligand>
</feature>
<comment type="catalytic activity">
    <reaction evidence="1 18">
        <text>7-phospho-2-dehydro-3-deoxy-D-arabino-heptonate = 3-dehydroquinate + phosphate</text>
        <dbReference type="Rhea" id="RHEA:21968"/>
        <dbReference type="ChEBI" id="CHEBI:32364"/>
        <dbReference type="ChEBI" id="CHEBI:43474"/>
        <dbReference type="ChEBI" id="CHEBI:58394"/>
        <dbReference type="EC" id="4.2.3.4"/>
    </reaction>
</comment>
<evidence type="ECO:0000256" key="1">
    <source>
        <dbReference type="ARBA" id="ARBA00001393"/>
    </source>
</evidence>
<feature type="binding site" evidence="18">
    <location>
        <position position="258"/>
    </location>
    <ligand>
        <name>Zn(2+)</name>
        <dbReference type="ChEBI" id="CHEBI:29105"/>
    </ligand>
</feature>
<keyword evidence="12 18" id="KW-0547">Nucleotide-binding</keyword>
<comment type="cofactor">
    <cofactor evidence="2 18">
        <name>NAD(+)</name>
        <dbReference type="ChEBI" id="CHEBI:57540"/>
    </cofactor>
</comment>
<comment type="similarity">
    <text evidence="6 18">Belongs to the sugar phosphate cyclases superfamily. Dehydroquinate synthase family.</text>
</comment>
<dbReference type="CDD" id="cd08195">
    <property type="entry name" value="DHQS"/>
    <property type="match status" value="1"/>
</dbReference>
<evidence type="ECO:0000256" key="16">
    <source>
        <dbReference type="ARBA" id="ARBA00023239"/>
    </source>
</evidence>
<comment type="cofactor">
    <cofactor evidence="3">
        <name>Zn(2+)</name>
        <dbReference type="ChEBI" id="CHEBI:29105"/>
    </cofactor>
</comment>
<dbReference type="GO" id="GO:0003856">
    <property type="term" value="F:3-dehydroquinate synthase activity"/>
    <property type="evidence" value="ECO:0007669"/>
    <property type="project" value="UniProtKB-UniRule"/>
</dbReference>
<evidence type="ECO:0000256" key="2">
    <source>
        <dbReference type="ARBA" id="ARBA00001911"/>
    </source>
</evidence>
<evidence type="ECO:0000256" key="17">
    <source>
        <dbReference type="ARBA" id="ARBA00023285"/>
    </source>
</evidence>
<dbReference type="SUPFAM" id="SSF56796">
    <property type="entry name" value="Dehydroquinate synthase-like"/>
    <property type="match status" value="1"/>
</dbReference>
<dbReference type="PIRSF" id="PIRSF001455">
    <property type="entry name" value="DHQ_synth"/>
    <property type="match status" value="1"/>
</dbReference>
<dbReference type="Gene3D" id="3.40.50.1970">
    <property type="match status" value="1"/>
</dbReference>
<dbReference type="NCBIfam" id="TIGR01357">
    <property type="entry name" value="aroB"/>
    <property type="match status" value="1"/>
</dbReference>
<dbReference type="GO" id="GO:0009423">
    <property type="term" value="P:chorismate biosynthetic process"/>
    <property type="evidence" value="ECO:0007669"/>
    <property type="project" value="UniProtKB-UniRule"/>
</dbReference>
<feature type="transmembrane region" description="Helical" evidence="19">
    <location>
        <begin position="93"/>
        <end position="114"/>
    </location>
</feature>
<dbReference type="RefSeq" id="WP_179122194.1">
    <property type="nucleotide sequence ID" value="NZ_FUYH01000005.1"/>
</dbReference>
<sequence>MKEIKIKASKEYDVIITSGWHNLLFQLENHKLKNFYIITDENVYNIHKTYFDLLTDKASGIFIIKAGEDYKNYDTISMIYEDMIKKKVNRKTAVIAIGGGVVGDLAGFAASTFMRGLRFVQIPTTLISQCDSSIGGKNGYNFNYIKNLIGNIYQPDLVYIDVNFLKTLSLREYINGMAEVIKYGFVCNKDFFNYLNDNKKGIMEREADKLLHIVYECVKIKGRVVEEDELDTDKRHILNFGHTIGHGIESASDFNILHGEAVSIGMAAESFIALKLGLIDTKSYDKLISLLKFFNLPVKFDLKIENILEYIKKDKKKISNDNKLVLPDGIGHAIITSEIKESFIHETLKEFTK</sequence>
<evidence type="ECO:0000256" key="10">
    <source>
        <dbReference type="ARBA" id="ARBA00022605"/>
    </source>
</evidence>
<dbReference type="PANTHER" id="PTHR43622:SF7">
    <property type="entry name" value="3-DEHYDROQUINATE SYNTHASE, CHLOROPLASTIC"/>
    <property type="match status" value="1"/>
</dbReference>
<evidence type="ECO:0000256" key="9">
    <source>
        <dbReference type="ARBA" id="ARBA00022490"/>
    </source>
</evidence>
<dbReference type="GO" id="GO:0005737">
    <property type="term" value="C:cytoplasm"/>
    <property type="evidence" value="ECO:0007669"/>
    <property type="project" value="UniProtKB-SubCell"/>
</dbReference>
<keyword evidence="14 18" id="KW-0520">NAD</keyword>
<keyword evidence="15 18" id="KW-0057">Aromatic amino acid biosynthesis</keyword>
<keyword evidence="19" id="KW-0812">Transmembrane</keyword>
<evidence type="ECO:0000259" key="20">
    <source>
        <dbReference type="Pfam" id="PF01761"/>
    </source>
</evidence>
<keyword evidence="23" id="KW-1185">Reference proteome</keyword>
<dbReference type="EC" id="4.2.3.4" evidence="7 18"/>
<evidence type="ECO:0000256" key="11">
    <source>
        <dbReference type="ARBA" id="ARBA00022723"/>
    </source>
</evidence>
<dbReference type="Gene3D" id="1.20.1090.10">
    <property type="entry name" value="Dehydroquinate synthase-like - alpha domain"/>
    <property type="match status" value="1"/>
</dbReference>
<dbReference type="InterPro" id="IPR030960">
    <property type="entry name" value="DHQS/DOIS_N"/>
</dbReference>
<evidence type="ECO:0000256" key="8">
    <source>
        <dbReference type="ARBA" id="ARBA00017684"/>
    </source>
</evidence>
<dbReference type="HAMAP" id="MF_00110">
    <property type="entry name" value="DHQ_synthase"/>
    <property type="match status" value="1"/>
</dbReference>
<dbReference type="InterPro" id="IPR016037">
    <property type="entry name" value="DHQ_synth_AroB"/>
</dbReference>
<evidence type="ECO:0000256" key="3">
    <source>
        <dbReference type="ARBA" id="ARBA00001947"/>
    </source>
</evidence>
<dbReference type="GO" id="GO:0046872">
    <property type="term" value="F:metal ion binding"/>
    <property type="evidence" value="ECO:0007669"/>
    <property type="project" value="UniProtKB-KW"/>
</dbReference>
<feature type="binding site" evidence="18">
    <location>
        <position position="137"/>
    </location>
    <ligand>
        <name>NAD(+)</name>
        <dbReference type="ChEBI" id="CHEBI:57540"/>
    </ligand>
</feature>
<dbReference type="Pfam" id="PF01761">
    <property type="entry name" value="DHQ_synthase"/>
    <property type="match status" value="1"/>
</dbReference>
<dbReference type="GO" id="GO:0009073">
    <property type="term" value="P:aromatic amino acid family biosynthetic process"/>
    <property type="evidence" value="ECO:0007669"/>
    <property type="project" value="UniProtKB-KW"/>
</dbReference>
<dbReference type="PANTHER" id="PTHR43622">
    <property type="entry name" value="3-DEHYDROQUINATE SYNTHASE"/>
    <property type="match status" value="1"/>
</dbReference>
<dbReference type="Pfam" id="PF24621">
    <property type="entry name" value="DHQS_C"/>
    <property type="match status" value="1"/>
</dbReference>
<dbReference type="UniPathway" id="UPA00053">
    <property type="reaction ID" value="UER00085"/>
</dbReference>
<keyword evidence="19" id="KW-1133">Transmembrane helix</keyword>
<evidence type="ECO:0000256" key="18">
    <source>
        <dbReference type="HAMAP-Rule" id="MF_00110"/>
    </source>
</evidence>
<dbReference type="EMBL" id="FUYH01000005">
    <property type="protein sequence ID" value="SKA83591.1"/>
    <property type="molecule type" value="Genomic_DNA"/>
</dbReference>
<reference evidence="23" key="1">
    <citation type="submission" date="2017-02" db="EMBL/GenBank/DDBJ databases">
        <authorList>
            <person name="Varghese N."/>
            <person name="Submissions S."/>
        </authorList>
    </citation>
    <scope>NUCLEOTIDE SEQUENCE [LARGE SCALE GENOMIC DNA]</scope>
    <source>
        <strain evidence="23">USBA 833</strain>
    </source>
</reference>
<name>A0A1T4X3Z4_9CLOT</name>
<keyword evidence="16 18" id="KW-0456">Lyase</keyword>
<comment type="function">
    <text evidence="18">Catalyzes the conversion of 3-deoxy-D-arabino-heptulosonate 7-phosphate (DAHP) to dehydroquinate (DHQ).</text>
</comment>
<evidence type="ECO:0000313" key="22">
    <source>
        <dbReference type="EMBL" id="SKA83591.1"/>
    </source>
</evidence>
<dbReference type="FunFam" id="3.40.50.1970:FF:000007">
    <property type="entry name" value="Pentafunctional AROM polypeptide"/>
    <property type="match status" value="1"/>
</dbReference>
<keyword evidence="9 18" id="KW-0963">Cytoplasm</keyword>
<keyword evidence="19" id="KW-0472">Membrane</keyword>
<keyword evidence="11 18" id="KW-0479">Metal-binding</keyword>
<keyword evidence="17 18" id="KW-0170">Cobalt</keyword>
<accession>A0A1T4X3Z4</accession>
<dbReference type="Proteomes" id="UP000190105">
    <property type="component" value="Unassembled WGS sequence"/>
</dbReference>
<feature type="binding site" evidence="18">
    <location>
        <position position="242"/>
    </location>
    <ligand>
        <name>Zn(2+)</name>
        <dbReference type="ChEBI" id="CHEBI:29105"/>
    </ligand>
</feature>
<feature type="domain" description="3-dehydroquinate synthase C-terminal" evidence="21">
    <location>
        <begin position="176"/>
        <end position="317"/>
    </location>
</feature>
<feature type="domain" description="3-dehydroquinate synthase N-terminal" evidence="20">
    <location>
        <begin position="62"/>
        <end position="174"/>
    </location>
</feature>
<evidence type="ECO:0000256" key="4">
    <source>
        <dbReference type="ARBA" id="ARBA00004496"/>
    </source>
</evidence>
<dbReference type="InterPro" id="IPR056179">
    <property type="entry name" value="DHQS_C"/>
</dbReference>
<evidence type="ECO:0000256" key="5">
    <source>
        <dbReference type="ARBA" id="ARBA00004661"/>
    </source>
</evidence>
<proteinExistence type="inferred from homology"/>
<evidence type="ECO:0000256" key="12">
    <source>
        <dbReference type="ARBA" id="ARBA00022741"/>
    </source>
</evidence>
<dbReference type="AlphaFoldDB" id="A0A1T4X3Z4"/>
<keyword evidence="10 18" id="KW-0028">Amino-acid biosynthesis</keyword>
<feature type="binding site" evidence="18">
    <location>
        <begin position="124"/>
        <end position="125"/>
    </location>
    <ligand>
        <name>NAD(+)</name>
        <dbReference type="ChEBI" id="CHEBI:57540"/>
    </ligand>
</feature>
<dbReference type="STRING" id="1147123.SAMN05443428_105116"/>
<comment type="subcellular location">
    <subcellularLocation>
        <location evidence="4 18">Cytoplasm</location>
    </subcellularLocation>
</comment>
<evidence type="ECO:0000256" key="7">
    <source>
        <dbReference type="ARBA" id="ARBA00013031"/>
    </source>
</evidence>
<evidence type="ECO:0000259" key="21">
    <source>
        <dbReference type="Pfam" id="PF24621"/>
    </source>
</evidence>
<dbReference type="GO" id="GO:0008652">
    <property type="term" value="P:amino acid biosynthetic process"/>
    <property type="evidence" value="ECO:0007669"/>
    <property type="project" value="UniProtKB-KW"/>
</dbReference>
<evidence type="ECO:0000256" key="13">
    <source>
        <dbReference type="ARBA" id="ARBA00022833"/>
    </source>
</evidence>
<feature type="binding site" evidence="18">
    <location>
        <position position="146"/>
    </location>
    <ligand>
        <name>NAD(+)</name>
        <dbReference type="ChEBI" id="CHEBI:57540"/>
    </ligand>
</feature>
<evidence type="ECO:0000256" key="19">
    <source>
        <dbReference type="SAM" id="Phobius"/>
    </source>
</evidence>
<comment type="caution">
    <text evidence="18">Lacks conserved residue(s) required for the propagation of feature annotation.</text>
</comment>
<dbReference type="InterPro" id="IPR050071">
    <property type="entry name" value="Dehydroquinate_synthase"/>
</dbReference>
<keyword evidence="13 18" id="KW-0862">Zinc</keyword>
<comment type="pathway">
    <text evidence="5 18">Metabolic intermediate biosynthesis; chorismate biosynthesis; chorismate from D-erythrose 4-phosphate and phosphoenolpyruvate: step 2/7.</text>
</comment>
<feature type="binding site" evidence="18">
    <location>
        <position position="179"/>
    </location>
    <ligand>
        <name>Zn(2+)</name>
        <dbReference type="ChEBI" id="CHEBI:29105"/>
    </ligand>
</feature>
<gene>
    <name evidence="18" type="primary">aroB</name>
    <name evidence="22" type="ORF">SAMN05443428_105116</name>
</gene>
<dbReference type="InterPro" id="IPR030963">
    <property type="entry name" value="DHQ_synth_fam"/>
</dbReference>